<evidence type="ECO:0000313" key="4">
    <source>
        <dbReference type="Proteomes" id="UP000615760"/>
    </source>
</evidence>
<dbReference type="PANTHER" id="PTHR43798:SF33">
    <property type="entry name" value="HYDROLASE, PUTATIVE (AFU_ORTHOLOGUE AFUA_2G14860)-RELATED"/>
    <property type="match status" value="1"/>
</dbReference>
<evidence type="ECO:0000256" key="1">
    <source>
        <dbReference type="SAM" id="Phobius"/>
    </source>
</evidence>
<sequence>MQKVLTYILVKSIGLYINILGYVAPKKASTLAYKFFSTPRDGRLVKDQLPEILQEAEAEMITHEHFVFQMYTWQPGKEKKVLLIHGWESNASRWELLIPYLKKQDYTIIALDAPAHGLSSGEVFDIPRYAEFVNIIVHSLQPAYMIGHSIGGATALYYMAHYPQDIIKKLVVLGAPSDLNTILANYAGMLSLNNSVIKMLKKHFFEHFKIKTDEFSGKIFAKQIEIPGLLSHDRDDEVVSFKEGRKIAEAWTSAEFIITKGLGHSMHDSKLYEKICQFLSHA</sequence>
<dbReference type="GO" id="GO:0016787">
    <property type="term" value="F:hydrolase activity"/>
    <property type="evidence" value="ECO:0007669"/>
    <property type="project" value="UniProtKB-KW"/>
</dbReference>
<reference evidence="4" key="1">
    <citation type="journal article" date="2019" name="Int. J. Syst. Evol. Microbiol.">
        <title>The Global Catalogue of Microorganisms (GCM) 10K type strain sequencing project: providing services to taxonomists for standard genome sequencing and annotation.</title>
        <authorList>
            <consortium name="The Broad Institute Genomics Platform"/>
            <consortium name="The Broad Institute Genome Sequencing Center for Infectious Disease"/>
            <person name="Wu L."/>
            <person name="Ma J."/>
        </authorList>
    </citation>
    <scope>NUCLEOTIDE SEQUENCE [LARGE SCALE GENOMIC DNA]</scope>
    <source>
        <strain evidence="4">CGMCC 1.15461</strain>
    </source>
</reference>
<keyword evidence="1" id="KW-1133">Transmembrane helix</keyword>
<dbReference type="Pfam" id="PF00561">
    <property type="entry name" value="Abhydrolase_1"/>
    <property type="match status" value="1"/>
</dbReference>
<evidence type="ECO:0000259" key="2">
    <source>
        <dbReference type="Pfam" id="PF00561"/>
    </source>
</evidence>
<feature type="domain" description="AB hydrolase-1" evidence="2">
    <location>
        <begin position="81"/>
        <end position="211"/>
    </location>
</feature>
<proteinExistence type="predicted"/>
<comment type="caution">
    <text evidence="3">The sequence shown here is derived from an EMBL/GenBank/DDBJ whole genome shotgun (WGS) entry which is preliminary data.</text>
</comment>
<accession>A0ABQ1JTN0</accession>
<keyword evidence="1" id="KW-0812">Transmembrane</keyword>
<keyword evidence="4" id="KW-1185">Reference proteome</keyword>
<dbReference type="InterPro" id="IPR050266">
    <property type="entry name" value="AB_hydrolase_sf"/>
</dbReference>
<dbReference type="SUPFAM" id="SSF53474">
    <property type="entry name" value="alpha/beta-Hydrolases"/>
    <property type="match status" value="1"/>
</dbReference>
<dbReference type="InterPro" id="IPR000073">
    <property type="entry name" value="AB_hydrolase_1"/>
</dbReference>
<dbReference type="EMBL" id="BMJE01000003">
    <property type="protein sequence ID" value="GGB75017.1"/>
    <property type="molecule type" value="Genomic_DNA"/>
</dbReference>
<keyword evidence="3" id="KW-0378">Hydrolase</keyword>
<feature type="transmembrane region" description="Helical" evidence="1">
    <location>
        <begin position="6"/>
        <end position="24"/>
    </location>
</feature>
<dbReference type="Proteomes" id="UP000615760">
    <property type="component" value="Unassembled WGS sequence"/>
</dbReference>
<gene>
    <name evidence="3" type="ORF">GCM10007424_13760</name>
</gene>
<name>A0ABQ1JTN0_9FLAO</name>
<dbReference type="Gene3D" id="3.40.50.1820">
    <property type="entry name" value="alpha/beta hydrolase"/>
    <property type="match status" value="1"/>
</dbReference>
<protein>
    <submittedName>
        <fullName evidence="3">Alpha/beta hydrolase</fullName>
    </submittedName>
</protein>
<evidence type="ECO:0000313" key="3">
    <source>
        <dbReference type="EMBL" id="GGB75017.1"/>
    </source>
</evidence>
<dbReference type="RefSeq" id="WP_188620522.1">
    <property type="nucleotide sequence ID" value="NZ_BMJE01000003.1"/>
</dbReference>
<dbReference type="InterPro" id="IPR029058">
    <property type="entry name" value="AB_hydrolase_fold"/>
</dbReference>
<organism evidence="3 4">
    <name type="scientific">Flavobacterium suaedae</name>
    <dbReference type="NCBI Taxonomy" id="1767027"/>
    <lineage>
        <taxon>Bacteria</taxon>
        <taxon>Pseudomonadati</taxon>
        <taxon>Bacteroidota</taxon>
        <taxon>Flavobacteriia</taxon>
        <taxon>Flavobacteriales</taxon>
        <taxon>Flavobacteriaceae</taxon>
        <taxon>Flavobacterium</taxon>
    </lineage>
</organism>
<dbReference type="PANTHER" id="PTHR43798">
    <property type="entry name" value="MONOACYLGLYCEROL LIPASE"/>
    <property type="match status" value="1"/>
</dbReference>
<keyword evidence="1" id="KW-0472">Membrane</keyword>